<feature type="domain" description="Aminoglycoside phosphotransferase" evidence="12">
    <location>
        <begin position="37"/>
        <end position="259"/>
    </location>
</feature>
<dbReference type="Proteomes" id="UP000028073">
    <property type="component" value="Unassembled WGS sequence"/>
</dbReference>
<evidence type="ECO:0000256" key="8">
    <source>
        <dbReference type="ARBA" id="ARBA00022840"/>
    </source>
</evidence>
<dbReference type="GO" id="GO:0005737">
    <property type="term" value="C:cytoplasm"/>
    <property type="evidence" value="ECO:0007669"/>
    <property type="project" value="UniProtKB-SubCell"/>
</dbReference>
<evidence type="ECO:0000256" key="2">
    <source>
        <dbReference type="ARBA" id="ARBA00022527"/>
    </source>
</evidence>
<comment type="catalytic activity">
    <reaction evidence="11">
        <text>L-threonyl-[protein] + ATP = O-phospho-L-threonyl-[protein] + ADP + H(+)</text>
        <dbReference type="Rhea" id="RHEA:46608"/>
        <dbReference type="Rhea" id="RHEA-COMP:11060"/>
        <dbReference type="Rhea" id="RHEA-COMP:11605"/>
        <dbReference type="ChEBI" id="CHEBI:15378"/>
        <dbReference type="ChEBI" id="CHEBI:30013"/>
        <dbReference type="ChEBI" id="CHEBI:30616"/>
        <dbReference type="ChEBI" id="CHEBI:61977"/>
        <dbReference type="ChEBI" id="CHEBI:456216"/>
        <dbReference type="EC" id="2.7.11.1"/>
    </reaction>
</comment>
<evidence type="ECO:0000256" key="10">
    <source>
        <dbReference type="ARBA" id="ARBA00023016"/>
    </source>
</evidence>
<feature type="active site" evidence="11">
    <location>
        <position position="221"/>
    </location>
</feature>
<dbReference type="InterPro" id="IPR011009">
    <property type="entry name" value="Kinase-like_dom_sf"/>
</dbReference>
<evidence type="ECO:0000313" key="14">
    <source>
        <dbReference type="Proteomes" id="UP000028073"/>
    </source>
</evidence>
<keyword evidence="14" id="KW-1185">Reference proteome</keyword>
<keyword evidence="7 11" id="KW-0418">Kinase</keyword>
<dbReference type="OrthoDB" id="5392197at2"/>
<evidence type="ECO:0000256" key="11">
    <source>
        <dbReference type="HAMAP-Rule" id="MF_01497"/>
    </source>
</evidence>
<comment type="caution">
    <text evidence="13">The sequence shown here is derived from an EMBL/GenBank/DDBJ whole genome shotgun (WGS) entry which is preliminary data.</text>
</comment>
<comment type="function">
    <text evidence="11">A protein kinase that phosphorylates Ser and Thr residues. Probably acts to suppress the effects of stress linked to accumulation of reactive oxygen species. Probably involved in the extracytoplasmic stress response.</text>
</comment>
<dbReference type="PANTHER" id="PTHR39573">
    <property type="entry name" value="STRESS RESPONSE KINASE A"/>
    <property type="match status" value="1"/>
</dbReference>
<keyword evidence="6 11" id="KW-0547">Nucleotide-binding</keyword>
<dbReference type="SUPFAM" id="SSF56112">
    <property type="entry name" value="Protein kinase-like (PK-like)"/>
    <property type="match status" value="1"/>
</dbReference>
<dbReference type="HAMAP" id="MF_01497">
    <property type="entry name" value="SrkA_kinase"/>
    <property type="match status" value="1"/>
</dbReference>
<proteinExistence type="inferred from homology"/>
<dbReference type="eggNOG" id="COG2334">
    <property type="taxonomic scope" value="Bacteria"/>
</dbReference>
<dbReference type="GO" id="GO:0004674">
    <property type="term" value="F:protein serine/threonine kinase activity"/>
    <property type="evidence" value="ECO:0007669"/>
    <property type="project" value="UniProtKB-UniRule"/>
</dbReference>
<dbReference type="GO" id="GO:0000287">
    <property type="term" value="F:magnesium ion binding"/>
    <property type="evidence" value="ECO:0007669"/>
    <property type="project" value="UniProtKB-UniRule"/>
</dbReference>
<keyword evidence="1 11" id="KW-0963">Cytoplasm</keyword>
<comment type="catalytic activity">
    <reaction evidence="11">
        <text>L-seryl-[protein] + ATP = O-phospho-L-seryl-[protein] + ADP + H(+)</text>
        <dbReference type="Rhea" id="RHEA:17989"/>
        <dbReference type="Rhea" id="RHEA-COMP:9863"/>
        <dbReference type="Rhea" id="RHEA-COMP:11604"/>
        <dbReference type="ChEBI" id="CHEBI:15378"/>
        <dbReference type="ChEBI" id="CHEBI:29999"/>
        <dbReference type="ChEBI" id="CHEBI:30616"/>
        <dbReference type="ChEBI" id="CHEBI:83421"/>
        <dbReference type="ChEBI" id="CHEBI:456216"/>
        <dbReference type="EC" id="2.7.11.1"/>
    </reaction>
</comment>
<dbReference type="InterPro" id="IPR032882">
    <property type="entry name" value="SrkA/RdoA"/>
</dbReference>
<evidence type="ECO:0000256" key="3">
    <source>
        <dbReference type="ARBA" id="ARBA00022553"/>
    </source>
</evidence>
<comment type="subcellular location">
    <subcellularLocation>
        <location evidence="11">Cytoplasm</location>
    </subcellularLocation>
</comment>
<evidence type="ECO:0000256" key="5">
    <source>
        <dbReference type="ARBA" id="ARBA00022723"/>
    </source>
</evidence>
<feature type="active site" description="Proton acceptor" evidence="11">
    <location>
        <position position="204"/>
    </location>
</feature>
<protein>
    <recommendedName>
        <fullName evidence="11">Stress response kinase A</fullName>
        <ecNumber evidence="11">2.7.11.1</ecNumber>
    </recommendedName>
    <alternativeName>
        <fullName evidence="11">Serine/threonine-protein kinase SrkA</fullName>
    </alternativeName>
</protein>
<comment type="cofactor">
    <cofactor evidence="11">
        <name>Mg(2+)</name>
        <dbReference type="ChEBI" id="CHEBI:18420"/>
    </cofactor>
</comment>
<evidence type="ECO:0000313" key="13">
    <source>
        <dbReference type="EMBL" id="KEQ18197.1"/>
    </source>
</evidence>
<sequence length="332" mass="39040">MSSEIQHPYERLTPDRVMDAVESQGYLCDARNLALNSYENRVYQVGIEDDTPIIAKFYRPERWSKDQILEEHSFSLELQEMEFPIVAPMQNEHQETLHEFEGFQFALFKRMGGYPPELDNLDHLLILGRCMGRLHKLGSAEPFQHRPEISLQRYGTDNAVWLLENDFIPSALIEAYETLTRDVLDRLSKIEASYNPELIRVHGDAHVGNILWRDDNPHFVDFDDTCMAPAIQDLWMFLNGDRASQTIQLAELLEGYEEFHEFNPIELNLVEYYRTLRLMNYSGWLAKRWTDPAFPMAFTWFNTERYWSEHILELREQLANLDEPPLSVYGNL</sequence>
<comment type="subunit">
    <text evidence="11">Monomer.</text>
</comment>
<feature type="binding site" evidence="11">
    <location>
        <position position="209"/>
    </location>
    <ligand>
        <name>Mg(2+)</name>
        <dbReference type="ChEBI" id="CHEBI:18420"/>
    </ligand>
</feature>
<organism evidence="13 14">
    <name type="scientific">Endozoicomonas numazuensis</name>
    <dbReference type="NCBI Taxonomy" id="1137799"/>
    <lineage>
        <taxon>Bacteria</taxon>
        <taxon>Pseudomonadati</taxon>
        <taxon>Pseudomonadota</taxon>
        <taxon>Gammaproteobacteria</taxon>
        <taxon>Oceanospirillales</taxon>
        <taxon>Endozoicomonadaceae</taxon>
        <taxon>Endozoicomonas</taxon>
    </lineage>
</organism>
<keyword evidence="3 11" id="KW-0597">Phosphoprotein</keyword>
<keyword evidence="5 11" id="KW-0479">Metal-binding</keyword>
<dbReference type="GO" id="GO:0005524">
    <property type="term" value="F:ATP binding"/>
    <property type="evidence" value="ECO:0007669"/>
    <property type="project" value="UniProtKB-UniRule"/>
</dbReference>
<gene>
    <name evidence="11" type="primary">srkA</name>
    <name evidence="13" type="ORF">GZ78_11690</name>
</gene>
<dbReference type="InterPro" id="IPR002575">
    <property type="entry name" value="Aminoglycoside_PTrfase"/>
</dbReference>
<dbReference type="Pfam" id="PF01636">
    <property type="entry name" value="APH"/>
    <property type="match status" value="1"/>
</dbReference>
<evidence type="ECO:0000256" key="6">
    <source>
        <dbReference type="ARBA" id="ARBA00022741"/>
    </source>
</evidence>
<dbReference type="Gene3D" id="1.20.1270.170">
    <property type="match status" value="1"/>
</dbReference>
<dbReference type="AlphaFoldDB" id="A0A081NIC4"/>
<keyword evidence="9 11" id="KW-0460">Magnesium</keyword>
<dbReference type="NCBIfam" id="NF008738">
    <property type="entry name" value="PRK11768.1"/>
    <property type="match status" value="1"/>
</dbReference>
<dbReference type="PANTHER" id="PTHR39573:SF1">
    <property type="entry name" value="STRESS RESPONSE KINASE A"/>
    <property type="match status" value="1"/>
</dbReference>
<accession>A0A081NIC4</accession>
<reference evidence="13 14" key="1">
    <citation type="submission" date="2014-06" db="EMBL/GenBank/DDBJ databases">
        <title>Whole Genome Sequences of Three Symbiotic Endozoicomonas Bacteria.</title>
        <authorList>
            <person name="Neave M.J."/>
            <person name="Apprill A."/>
            <person name="Voolstra C.R."/>
        </authorList>
    </citation>
    <scope>NUCLEOTIDE SEQUENCE [LARGE SCALE GENOMIC DNA]</scope>
    <source>
        <strain evidence="13 14">DSM 25634</strain>
    </source>
</reference>
<keyword evidence="10 11" id="KW-0346">Stress response</keyword>
<evidence type="ECO:0000256" key="7">
    <source>
        <dbReference type="ARBA" id="ARBA00022777"/>
    </source>
</evidence>
<dbReference type="EC" id="2.7.11.1" evidence="11"/>
<comment type="similarity">
    <text evidence="11">Belongs to the SrkA/RdoA protein kinase family.</text>
</comment>
<dbReference type="Gene3D" id="1.10.510.10">
    <property type="entry name" value="Transferase(Phosphotransferase) domain 1"/>
    <property type="match status" value="1"/>
</dbReference>
<evidence type="ECO:0000256" key="9">
    <source>
        <dbReference type="ARBA" id="ARBA00022842"/>
    </source>
</evidence>
<keyword evidence="2 11" id="KW-0723">Serine/threonine-protein kinase</keyword>
<feature type="binding site" evidence="11">
    <location>
        <position position="221"/>
    </location>
    <ligand>
        <name>Mg(2+)</name>
        <dbReference type="ChEBI" id="CHEBI:18420"/>
    </ligand>
</feature>
<feature type="site" description="ATP" evidence="11">
    <location>
        <position position="37"/>
    </location>
</feature>
<dbReference type="Gene3D" id="3.30.200.70">
    <property type="match status" value="1"/>
</dbReference>
<keyword evidence="8 11" id="KW-0067">ATP-binding</keyword>
<dbReference type="RefSeq" id="WP_034835320.1">
    <property type="nucleotide sequence ID" value="NZ_JOKH01000002.1"/>
</dbReference>
<evidence type="ECO:0000256" key="4">
    <source>
        <dbReference type="ARBA" id="ARBA00022679"/>
    </source>
</evidence>
<dbReference type="EMBL" id="JOKH01000002">
    <property type="protein sequence ID" value="KEQ18197.1"/>
    <property type="molecule type" value="Genomic_DNA"/>
</dbReference>
<evidence type="ECO:0000256" key="1">
    <source>
        <dbReference type="ARBA" id="ARBA00022490"/>
    </source>
</evidence>
<name>A0A081NIC4_9GAMM</name>
<keyword evidence="4 11" id="KW-0808">Transferase</keyword>
<dbReference type="STRING" id="1137799.GZ78_11690"/>
<evidence type="ECO:0000259" key="12">
    <source>
        <dbReference type="Pfam" id="PF01636"/>
    </source>
</evidence>
<dbReference type="GO" id="GO:0106310">
    <property type="term" value="F:protein serine kinase activity"/>
    <property type="evidence" value="ECO:0007669"/>
    <property type="project" value="RHEA"/>
</dbReference>